<dbReference type="InterPro" id="IPR043129">
    <property type="entry name" value="ATPase_NBD"/>
</dbReference>
<organism evidence="2 3">
    <name type="scientific">Kribbella jejuensis</name>
    <dbReference type="NCBI Taxonomy" id="236068"/>
    <lineage>
        <taxon>Bacteria</taxon>
        <taxon>Bacillati</taxon>
        <taxon>Actinomycetota</taxon>
        <taxon>Actinomycetes</taxon>
        <taxon>Propionibacteriales</taxon>
        <taxon>Kribbellaceae</taxon>
        <taxon>Kribbella</taxon>
    </lineage>
</organism>
<comment type="caution">
    <text evidence="2">The sequence shown here is derived from an EMBL/GenBank/DDBJ whole genome shotgun (WGS) entry which is preliminary data.</text>
</comment>
<dbReference type="Gene3D" id="3.30.420.40">
    <property type="match status" value="2"/>
</dbReference>
<dbReference type="RefSeq" id="WP_141851761.1">
    <property type="nucleotide sequence ID" value="NZ_BAAAKA010000008.1"/>
</dbReference>
<dbReference type="InterPro" id="IPR002731">
    <property type="entry name" value="ATPase_BadF"/>
</dbReference>
<dbReference type="InterPro" id="IPR052519">
    <property type="entry name" value="Euk-type_GlcNAc_Kinase"/>
</dbReference>
<dbReference type="SUPFAM" id="SSF53067">
    <property type="entry name" value="Actin-like ATPase domain"/>
    <property type="match status" value="2"/>
</dbReference>
<dbReference type="AlphaFoldDB" id="A0A542ELH3"/>
<accession>A0A542ELH3</accession>
<evidence type="ECO:0000313" key="3">
    <source>
        <dbReference type="Proteomes" id="UP000316298"/>
    </source>
</evidence>
<proteinExistence type="predicted"/>
<reference evidence="2 3" key="1">
    <citation type="submission" date="2019-06" db="EMBL/GenBank/DDBJ databases">
        <title>Sequencing the genomes of 1000 actinobacteria strains.</title>
        <authorList>
            <person name="Klenk H.-P."/>
        </authorList>
    </citation>
    <scope>NUCLEOTIDE SEQUENCE [LARGE SCALE GENOMIC DNA]</scope>
    <source>
        <strain evidence="2 3">DSM 17305</strain>
    </source>
</reference>
<evidence type="ECO:0000313" key="2">
    <source>
        <dbReference type="EMBL" id="TQJ16192.1"/>
    </source>
</evidence>
<protein>
    <submittedName>
        <fullName evidence="2">N-acetylglucosamine kinase-like BadF-type ATPase</fullName>
    </submittedName>
</protein>
<dbReference type="EMBL" id="VFMM01000001">
    <property type="protein sequence ID" value="TQJ16192.1"/>
    <property type="molecule type" value="Genomic_DNA"/>
</dbReference>
<feature type="domain" description="ATPase BadF/BadG/BcrA/BcrD type" evidence="1">
    <location>
        <begin position="6"/>
        <end position="295"/>
    </location>
</feature>
<dbReference type="Pfam" id="PF01869">
    <property type="entry name" value="BcrAD_BadFG"/>
    <property type="match status" value="1"/>
</dbReference>
<name>A0A542ELH3_9ACTN</name>
<dbReference type="PANTHER" id="PTHR43190">
    <property type="entry name" value="N-ACETYL-D-GLUCOSAMINE KINASE"/>
    <property type="match status" value="1"/>
</dbReference>
<dbReference type="OrthoDB" id="5524856at2"/>
<dbReference type="PANTHER" id="PTHR43190:SF3">
    <property type="entry name" value="N-ACETYL-D-GLUCOSAMINE KINASE"/>
    <property type="match status" value="1"/>
</dbReference>
<dbReference type="GO" id="GO:0016301">
    <property type="term" value="F:kinase activity"/>
    <property type="evidence" value="ECO:0007669"/>
    <property type="project" value="UniProtKB-KW"/>
</dbReference>
<gene>
    <name evidence="2" type="ORF">FB475_0281</name>
</gene>
<evidence type="ECO:0000259" key="1">
    <source>
        <dbReference type="Pfam" id="PF01869"/>
    </source>
</evidence>
<keyword evidence="2" id="KW-0418">Kinase</keyword>
<dbReference type="Proteomes" id="UP000316298">
    <property type="component" value="Unassembled WGS sequence"/>
</dbReference>
<keyword evidence="3" id="KW-1185">Reference proteome</keyword>
<sequence length="329" mass="34659">MNDLFLGVDAGNTKTIAAVADRYGNILGWARGGLGDIYGVDDPGEAVTAVLRLVDDALAAAWPGRLVAAAFCLAGVDWPEDTALWTEVLQKRFGPEVRFSVKNDGFALLRCGDPDGVGVAVSLGTGAAIAGRGPTGTEFAFSFWIQHPLGAAGLVDDALHAIFRAHTGLAPETSLSQAIPRFYEAESVEELLHRFTRRANTEGTHLNKSKAARVVLREAERGDLVASGIVDEHAERVAAYVEACADRVGLDERFTLTLGGSVAADNTLRKALLRELGRRLPEVAVTTQHTEPILGTVLDALAEGGVPPTPALRAAVLGGPGQPTAARRD</sequence>
<keyword evidence="2" id="KW-0808">Transferase</keyword>